<accession>A0ABM7Y7S2</accession>
<dbReference type="PANTHER" id="PTHR42928">
    <property type="entry name" value="TRICARBOXYLATE-BINDING PROTEIN"/>
    <property type="match status" value="1"/>
</dbReference>
<organism evidence="2 3">
    <name type="scientific">Roseomonas fluvialis</name>
    <dbReference type="NCBI Taxonomy" id="1750527"/>
    <lineage>
        <taxon>Bacteria</taxon>
        <taxon>Pseudomonadati</taxon>
        <taxon>Pseudomonadota</taxon>
        <taxon>Alphaproteobacteria</taxon>
        <taxon>Acetobacterales</taxon>
        <taxon>Roseomonadaceae</taxon>
        <taxon>Roseomonas</taxon>
    </lineage>
</organism>
<protein>
    <submittedName>
        <fullName evidence="2">MFS transporter</fullName>
    </submittedName>
</protein>
<dbReference type="Pfam" id="PF03401">
    <property type="entry name" value="TctC"/>
    <property type="match status" value="1"/>
</dbReference>
<dbReference type="Proteomes" id="UP000831327">
    <property type="component" value="Chromosome"/>
</dbReference>
<comment type="similarity">
    <text evidence="1">Belongs to the UPF0065 (bug) family.</text>
</comment>
<sequence length="327" mass="35136">MITRRLALSGIASLALPGIGVAQDRFPSRPIRIINPYGPGGASDIISRLVADQMRELLGQPVIVENRPGAGGLIAAEVVARAQPDGHTIMIGNTTTNVLTPLTFRGRPPVDVFIDMAAITRMADLPAVFAVTKDFGPRTMREVIDYAKRHPGDVKYPTPGVATYAHFDMELLAKRNGVEFTHLPMPRGAAPILSALMRNDAQFITLNPAALRPVLESGAVLPIAVTSHERMPEFPNVPTMAEAGFPGIGSISWVAMFAPQGLPPAATTALHRSITQALRAEAVLTSFRRQIITAAPSSTPDDAKTWLMADVAYWRRLIAETGIELAD</sequence>
<dbReference type="CDD" id="cd07012">
    <property type="entry name" value="PBP2_Bug_TTT"/>
    <property type="match status" value="1"/>
</dbReference>
<dbReference type="RefSeq" id="WP_244408239.1">
    <property type="nucleotide sequence ID" value="NZ_AP025637.1"/>
</dbReference>
<keyword evidence="3" id="KW-1185">Reference proteome</keyword>
<dbReference type="Gene3D" id="3.40.190.150">
    <property type="entry name" value="Bordetella uptake gene, domain 1"/>
    <property type="match status" value="1"/>
</dbReference>
<dbReference type="PIRSF" id="PIRSF017082">
    <property type="entry name" value="YflP"/>
    <property type="match status" value="1"/>
</dbReference>
<dbReference type="Gene3D" id="3.40.190.10">
    <property type="entry name" value="Periplasmic binding protein-like II"/>
    <property type="match status" value="1"/>
</dbReference>
<dbReference type="InterPro" id="IPR042100">
    <property type="entry name" value="Bug_dom1"/>
</dbReference>
<evidence type="ECO:0000313" key="2">
    <source>
        <dbReference type="EMBL" id="BDG74032.1"/>
    </source>
</evidence>
<dbReference type="InterPro" id="IPR005064">
    <property type="entry name" value="BUG"/>
</dbReference>
<reference evidence="2 3" key="1">
    <citation type="journal article" date="2016" name="Microbes Environ.">
        <title>Phylogenetically diverse aerobic anoxygenic phototrophic bacteria isolated from epilithic biofilms in Tama river, Japan.</title>
        <authorList>
            <person name="Hirose S."/>
            <person name="Matsuura K."/>
            <person name="Haruta S."/>
        </authorList>
    </citation>
    <scope>NUCLEOTIDE SEQUENCE [LARGE SCALE GENOMIC DNA]</scope>
    <source>
        <strain evidence="2 3">S08</strain>
    </source>
</reference>
<dbReference type="EMBL" id="AP025637">
    <property type="protein sequence ID" value="BDG74032.1"/>
    <property type="molecule type" value="Genomic_DNA"/>
</dbReference>
<evidence type="ECO:0000313" key="3">
    <source>
        <dbReference type="Proteomes" id="UP000831327"/>
    </source>
</evidence>
<evidence type="ECO:0000256" key="1">
    <source>
        <dbReference type="ARBA" id="ARBA00006987"/>
    </source>
</evidence>
<dbReference type="PANTHER" id="PTHR42928:SF5">
    <property type="entry name" value="BLR1237 PROTEIN"/>
    <property type="match status" value="1"/>
</dbReference>
<name>A0ABM7Y7S2_9PROT</name>
<proteinExistence type="inferred from homology"/>
<gene>
    <name evidence="2" type="ORF">Rmf_39610</name>
</gene>